<feature type="non-terminal residue" evidence="1">
    <location>
        <position position="1"/>
    </location>
</feature>
<dbReference type="AlphaFoldDB" id="T0ZNV9"/>
<dbReference type="InterPro" id="IPR010921">
    <property type="entry name" value="Trp_repressor/repl_initiator"/>
</dbReference>
<dbReference type="Pfam" id="PF01371">
    <property type="entry name" value="Trp_repressor"/>
    <property type="match status" value="1"/>
</dbReference>
<proteinExistence type="predicted"/>
<reference evidence="1" key="1">
    <citation type="submission" date="2013-08" db="EMBL/GenBank/DDBJ databases">
        <authorList>
            <person name="Mendez C."/>
            <person name="Richter M."/>
            <person name="Ferrer M."/>
            <person name="Sanchez J."/>
        </authorList>
    </citation>
    <scope>NUCLEOTIDE SEQUENCE</scope>
</reference>
<dbReference type="InterPro" id="IPR013368">
    <property type="entry name" value="YecD_YerC"/>
</dbReference>
<dbReference type="GO" id="GO:0043565">
    <property type="term" value="F:sequence-specific DNA binding"/>
    <property type="evidence" value="ECO:0007669"/>
    <property type="project" value="InterPro"/>
</dbReference>
<evidence type="ECO:0000313" key="1">
    <source>
        <dbReference type="EMBL" id="EQD31485.1"/>
    </source>
</evidence>
<protein>
    <submittedName>
        <fullName evidence="1">TrpR like protein, YerC/YecD</fullName>
    </submittedName>
</protein>
<name>T0ZNV9_9ZZZZ</name>
<dbReference type="PANTHER" id="PTHR40080:SF1">
    <property type="entry name" value="TRPR-LIKE PROTEIN YERC_YECD"/>
    <property type="match status" value="1"/>
</dbReference>
<comment type="caution">
    <text evidence="1">The sequence shown here is derived from an EMBL/GenBank/DDBJ whole genome shotgun (WGS) entry which is preliminary data.</text>
</comment>
<dbReference type="NCBIfam" id="TIGR02531">
    <property type="entry name" value="yecD_yerC"/>
    <property type="match status" value="1"/>
</dbReference>
<dbReference type="GO" id="GO:0003700">
    <property type="term" value="F:DNA-binding transcription factor activity"/>
    <property type="evidence" value="ECO:0007669"/>
    <property type="project" value="InterPro"/>
</dbReference>
<dbReference type="SUPFAM" id="SSF48295">
    <property type="entry name" value="TrpR-like"/>
    <property type="match status" value="1"/>
</dbReference>
<dbReference type="PANTHER" id="PTHR40080">
    <property type="entry name" value="LMO1763 PROTEIN"/>
    <property type="match status" value="1"/>
</dbReference>
<organism evidence="1">
    <name type="scientific">mine drainage metagenome</name>
    <dbReference type="NCBI Taxonomy" id="410659"/>
    <lineage>
        <taxon>unclassified sequences</taxon>
        <taxon>metagenomes</taxon>
        <taxon>ecological metagenomes</taxon>
    </lineage>
</organism>
<gene>
    <name evidence="1" type="ORF">B1A_19918</name>
</gene>
<accession>T0ZNV9</accession>
<dbReference type="InterPro" id="IPR000831">
    <property type="entry name" value="Trp_repress"/>
</dbReference>
<dbReference type="EMBL" id="AUZX01014695">
    <property type="protein sequence ID" value="EQD31485.1"/>
    <property type="molecule type" value="Genomic_DNA"/>
</dbReference>
<sequence>EELRLRMDIARRLHQGQTYEAIQAGTGASSTTISRVRRALFRGAGGYRAVLDRLLPKGP</sequence>
<dbReference type="InterPro" id="IPR038116">
    <property type="entry name" value="TrpR-like_sf"/>
</dbReference>
<reference evidence="1" key="2">
    <citation type="journal article" date="2014" name="ISME J.">
        <title>Microbial stratification in low pH oxic and suboxic macroscopic growths along an acid mine drainage.</title>
        <authorList>
            <person name="Mendez-Garcia C."/>
            <person name="Mesa V."/>
            <person name="Sprenger R.R."/>
            <person name="Richter M."/>
            <person name="Diez M.S."/>
            <person name="Solano J."/>
            <person name="Bargiela R."/>
            <person name="Golyshina O.V."/>
            <person name="Manteca A."/>
            <person name="Ramos J.L."/>
            <person name="Gallego J.R."/>
            <person name="Llorente I."/>
            <person name="Martins Dos Santos V.A."/>
            <person name="Jensen O.N."/>
            <person name="Pelaez A.I."/>
            <person name="Sanchez J."/>
            <person name="Ferrer M."/>
        </authorList>
    </citation>
    <scope>NUCLEOTIDE SEQUENCE</scope>
</reference>
<dbReference type="Gene3D" id="1.10.1270.10">
    <property type="entry name" value="TrpR-like"/>
    <property type="match status" value="1"/>
</dbReference>